<gene>
    <name evidence="3" type="primary">109533070</name>
    <name evidence="2" type="ORF">D910_02689</name>
    <name evidence="1" type="ORF">YQE_02646</name>
</gene>
<dbReference type="GO" id="GO:0005794">
    <property type="term" value="C:Golgi apparatus"/>
    <property type="evidence" value="ECO:0007669"/>
    <property type="project" value="TreeGrafter"/>
</dbReference>
<dbReference type="STRING" id="77166.N6UJV1"/>
<evidence type="ECO:0000313" key="4">
    <source>
        <dbReference type="Proteomes" id="UP000019118"/>
    </source>
</evidence>
<evidence type="ECO:0000313" key="3">
    <source>
        <dbReference type="EnsemblMetazoa" id="XP_019753832.1"/>
    </source>
</evidence>
<reference evidence="3" key="2">
    <citation type="submission" date="2024-08" db="UniProtKB">
        <authorList>
            <consortium name="EnsemblMetazoa"/>
        </authorList>
    </citation>
    <scope>IDENTIFICATION</scope>
</reference>
<dbReference type="PANTHER" id="PTHR17985:SF8">
    <property type="entry name" value="TRANSPORT AND GOLGI ORGANIZATION PROTEIN 2 HOMOLOG"/>
    <property type="match status" value="1"/>
</dbReference>
<dbReference type="Proteomes" id="UP000030742">
    <property type="component" value="Unassembled WGS sequence"/>
</dbReference>
<evidence type="ECO:0000313" key="2">
    <source>
        <dbReference type="EMBL" id="ERL85268.1"/>
    </source>
</evidence>
<reference evidence="4 5" key="1">
    <citation type="journal article" date="2013" name="Genome Biol.">
        <title>Draft genome of the mountain pine beetle, Dendroctonus ponderosae Hopkins, a major forest pest.</title>
        <authorList>
            <person name="Keeling C.I."/>
            <person name="Yuen M.M."/>
            <person name="Liao N.Y."/>
            <person name="Docking T.R."/>
            <person name="Chan S.K."/>
            <person name="Taylor G.A."/>
            <person name="Palmquist D.L."/>
            <person name="Jackman S.D."/>
            <person name="Nguyen A."/>
            <person name="Li M."/>
            <person name="Henderson H."/>
            <person name="Janes J.K."/>
            <person name="Zhao Y."/>
            <person name="Pandoh P."/>
            <person name="Moore R."/>
            <person name="Sperling F.A."/>
            <person name="Huber D.P."/>
            <person name="Birol I."/>
            <person name="Jones S.J."/>
            <person name="Bohlmann J."/>
        </authorList>
    </citation>
    <scope>NUCLEOTIDE SEQUENCE</scope>
</reference>
<evidence type="ECO:0000313" key="1">
    <source>
        <dbReference type="EMBL" id="ENN80941.1"/>
    </source>
</evidence>
<feature type="non-terminal residue" evidence="1">
    <location>
        <position position="1"/>
    </location>
</feature>
<keyword evidence="4" id="KW-1185">Reference proteome</keyword>
<dbReference type="EnsemblMetazoa" id="XM_019898273.1">
    <property type="protein sequence ID" value="XP_019753832.1"/>
    <property type="gene ID" value="LOC109533070"/>
</dbReference>
<proteinExistence type="predicted"/>
<protein>
    <recommendedName>
        <fullName evidence="6">Transport and Golgi organization protein 2 homolog</fullName>
    </recommendedName>
</protein>
<dbReference type="PANTHER" id="PTHR17985">
    <property type="entry name" value="SER/THR-RICH PROTEIN T10 IN DGCR REGION"/>
    <property type="match status" value="1"/>
</dbReference>
<dbReference type="GO" id="GO:0007030">
    <property type="term" value="P:Golgi organization"/>
    <property type="evidence" value="ECO:0007669"/>
    <property type="project" value="TreeGrafter"/>
</dbReference>
<dbReference type="HOGENOM" id="CLU_047037_3_0_1"/>
<name>N6UJV1_DENPD</name>
<evidence type="ECO:0008006" key="6">
    <source>
        <dbReference type="Google" id="ProtNLM"/>
    </source>
</evidence>
<dbReference type="GO" id="GO:0009306">
    <property type="term" value="P:protein secretion"/>
    <property type="evidence" value="ECO:0007669"/>
    <property type="project" value="TreeGrafter"/>
</dbReference>
<dbReference type="AlphaFoldDB" id="N6UJV1"/>
<dbReference type="EMBL" id="KB631672">
    <property type="protein sequence ID" value="ERL85268.1"/>
    <property type="molecule type" value="Genomic_DNA"/>
</dbReference>
<dbReference type="Proteomes" id="UP000019118">
    <property type="component" value="Unassembled WGS sequence"/>
</dbReference>
<dbReference type="EMBL" id="KB740293">
    <property type="protein sequence ID" value="ENN80941.1"/>
    <property type="molecule type" value="Genomic_DNA"/>
</dbReference>
<accession>N6UJV1</accession>
<evidence type="ECO:0000313" key="5">
    <source>
        <dbReference type="Proteomes" id="UP000030742"/>
    </source>
</evidence>
<dbReference type="OrthoDB" id="191601at2759"/>
<sequence>MCILFLHVNPDPKDKEYRLIVATNRDEFYRRPAKTAFQCPKTGVIAGRDMEPGREGGTWVGLVKKNYPENGKASKYCFSCLTNIPSKVDKATGRGMLVIDYLEGENNFPDYIKKLRNNGLVYNGFNLIGVELSKDRAPKVYHTSNMPQIDSEYTGKHTIGFGNTSISSPYIKVLNGRNKFLEIIERDLDHDQLKEELVALLKDDTKHLPDVELSRRNPGALEKLSSIYVGFQQAGYGTRTHTIILIDKDWNMEFTEITMAEPIQIENPTWNTTVIKSTL</sequence>
<dbReference type="OMA" id="FAWRPGH"/>
<organism evidence="1">
    <name type="scientific">Dendroctonus ponderosae</name>
    <name type="common">Mountain pine beetle</name>
    <dbReference type="NCBI Taxonomy" id="77166"/>
    <lineage>
        <taxon>Eukaryota</taxon>
        <taxon>Metazoa</taxon>
        <taxon>Ecdysozoa</taxon>
        <taxon>Arthropoda</taxon>
        <taxon>Hexapoda</taxon>
        <taxon>Insecta</taxon>
        <taxon>Pterygota</taxon>
        <taxon>Neoptera</taxon>
        <taxon>Endopterygota</taxon>
        <taxon>Coleoptera</taxon>
        <taxon>Polyphaga</taxon>
        <taxon>Cucujiformia</taxon>
        <taxon>Curculionidae</taxon>
        <taxon>Scolytinae</taxon>
        <taxon>Dendroctonus</taxon>
    </lineage>
</organism>
<dbReference type="Pfam" id="PF05742">
    <property type="entry name" value="TANGO2"/>
    <property type="match status" value="1"/>
</dbReference>
<dbReference type="InterPro" id="IPR008551">
    <property type="entry name" value="TANGO2"/>
</dbReference>
<dbReference type="KEGG" id="dpa:109533070"/>